<feature type="domain" description="DOMON" evidence="1">
    <location>
        <begin position="70"/>
        <end position="105"/>
    </location>
</feature>
<proteinExistence type="predicted"/>
<dbReference type="OrthoDB" id="19261at2759"/>
<evidence type="ECO:0000313" key="3">
    <source>
        <dbReference type="Proteomes" id="UP000275267"/>
    </source>
</evidence>
<comment type="caution">
    <text evidence="2">The sequence shown here is derived from an EMBL/GenBank/DDBJ whole genome shotgun (WGS) entry which is preliminary data.</text>
</comment>
<name>A0A3L6TG95_PANMI</name>
<gene>
    <name evidence="2" type="ORF">C2845_PM01G06160</name>
</gene>
<sequence length="105" mass="11090">MAAEPQVSISSRMGLSLGSSFICALRASSCSLCAGLVKPPSMVAMARCQALRHGYGLRVLQDCNTSLPVLGANLCWTYHPVNGTADVAFRAPQSAGGWVAWDYGR</sequence>
<keyword evidence="3" id="KW-1185">Reference proteome</keyword>
<dbReference type="InterPro" id="IPR005018">
    <property type="entry name" value="DOMON_domain"/>
</dbReference>
<accession>A0A3L6TG95</accession>
<evidence type="ECO:0000313" key="2">
    <source>
        <dbReference type="EMBL" id="RLN39352.1"/>
    </source>
</evidence>
<reference evidence="3" key="1">
    <citation type="journal article" date="2019" name="Nat. Commun.">
        <title>The genome of broomcorn millet.</title>
        <authorList>
            <person name="Zou C."/>
            <person name="Miki D."/>
            <person name="Li D."/>
            <person name="Tang Q."/>
            <person name="Xiao L."/>
            <person name="Rajput S."/>
            <person name="Deng P."/>
            <person name="Jia W."/>
            <person name="Huang R."/>
            <person name="Zhang M."/>
            <person name="Sun Y."/>
            <person name="Hu J."/>
            <person name="Fu X."/>
            <person name="Schnable P.S."/>
            <person name="Li F."/>
            <person name="Zhang H."/>
            <person name="Feng B."/>
            <person name="Zhu X."/>
            <person name="Liu R."/>
            <person name="Schnable J.C."/>
            <person name="Zhu J.-K."/>
            <person name="Zhang H."/>
        </authorList>
    </citation>
    <scope>NUCLEOTIDE SEQUENCE [LARGE SCALE GENOMIC DNA]</scope>
</reference>
<dbReference type="Proteomes" id="UP000275267">
    <property type="component" value="Unassembled WGS sequence"/>
</dbReference>
<protein>
    <submittedName>
        <fullName evidence="2">Cytochrome b561 and DOMON domain-containing protein</fullName>
    </submittedName>
</protein>
<dbReference type="AlphaFoldDB" id="A0A3L6TG95"/>
<dbReference type="EMBL" id="PQIB02000001">
    <property type="protein sequence ID" value="RLN39352.1"/>
    <property type="molecule type" value="Genomic_DNA"/>
</dbReference>
<evidence type="ECO:0000259" key="1">
    <source>
        <dbReference type="PROSITE" id="PS50836"/>
    </source>
</evidence>
<dbReference type="PROSITE" id="PS50836">
    <property type="entry name" value="DOMON"/>
    <property type="match status" value="1"/>
</dbReference>
<organism evidence="2 3">
    <name type="scientific">Panicum miliaceum</name>
    <name type="common">Proso millet</name>
    <name type="synonym">Broomcorn millet</name>
    <dbReference type="NCBI Taxonomy" id="4540"/>
    <lineage>
        <taxon>Eukaryota</taxon>
        <taxon>Viridiplantae</taxon>
        <taxon>Streptophyta</taxon>
        <taxon>Embryophyta</taxon>
        <taxon>Tracheophyta</taxon>
        <taxon>Spermatophyta</taxon>
        <taxon>Magnoliopsida</taxon>
        <taxon>Liliopsida</taxon>
        <taxon>Poales</taxon>
        <taxon>Poaceae</taxon>
        <taxon>PACMAD clade</taxon>
        <taxon>Panicoideae</taxon>
        <taxon>Panicodae</taxon>
        <taxon>Paniceae</taxon>
        <taxon>Panicinae</taxon>
        <taxon>Panicum</taxon>
        <taxon>Panicum sect. Panicum</taxon>
    </lineage>
</organism>